<name>A0ACB5RSL4_9PEZI</name>
<keyword evidence="2" id="KW-1185">Reference proteome</keyword>
<keyword evidence="1" id="KW-0648">Protein biosynthesis</keyword>
<keyword evidence="1" id="KW-0251">Elongation factor</keyword>
<accession>A0ACB5RSL4</accession>
<sequence>MGCSYVVHAGANMLASFAGFAISDKNRRRELVREIRTLTHPGPAFVNIIWPKGKIAFHFYVKEVLDGATAAALDAGNNGGKHGGKPKRYARFCCDIQWARRGGGGLFGGAAAVPIVGEGDGGMTVTLWRAEMSAEVRHAWEPYRRTPRWDVQNALLTQLRSQVEGAMVRRYGPDYRSKVLKKAQGQDLALDEKGAYATMHSMGGPDGGGEWVHVPQGIQAPIGMRYYGAPYELLSRMEIERNVYRPGGRIDDESLGSDGERLDRRHLQLGGPEDTWEDPHEEPGIRRDTTRPRPGPSARHRAGPYHERDVDQHIPYAASRADPTQKRHKRAQHRKGNGTPESFNTGKSSTSPVPENHALDEPQNGGNEGEWPSPDHEGKSA</sequence>
<evidence type="ECO:0000313" key="1">
    <source>
        <dbReference type="EMBL" id="GME23508.1"/>
    </source>
</evidence>
<evidence type="ECO:0000313" key="2">
    <source>
        <dbReference type="Proteomes" id="UP001165186"/>
    </source>
</evidence>
<dbReference type="Proteomes" id="UP001165186">
    <property type="component" value="Unassembled WGS sequence"/>
</dbReference>
<reference evidence="1" key="1">
    <citation type="submission" date="2024-09" db="EMBL/GenBank/DDBJ databases">
        <title>Draft Genome Sequences of Neofusicoccum parvum.</title>
        <authorList>
            <person name="Ashida A."/>
            <person name="Camagna M."/>
            <person name="Tanaka A."/>
            <person name="Takemoto D."/>
        </authorList>
    </citation>
    <scope>NUCLEOTIDE SEQUENCE</scope>
    <source>
        <strain evidence="1">PPO83</strain>
    </source>
</reference>
<protein>
    <submittedName>
        <fullName evidence="1">Transcription elongation factor b polypeptide 3 isoform x2</fullName>
    </submittedName>
</protein>
<organism evidence="1 2">
    <name type="scientific">Neofusicoccum parvum</name>
    <dbReference type="NCBI Taxonomy" id="310453"/>
    <lineage>
        <taxon>Eukaryota</taxon>
        <taxon>Fungi</taxon>
        <taxon>Dikarya</taxon>
        <taxon>Ascomycota</taxon>
        <taxon>Pezizomycotina</taxon>
        <taxon>Dothideomycetes</taxon>
        <taxon>Dothideomycetes incertae sedis</taxon>
        <taxon>Botryosphaeriales</taxon>
        <taxon>Botryosphaeriaceae</taxon>
        <taxon>Neofusicoccum</taxon>
    </lineage>
</organism>
<gene>
    <name evidence="1" type="primary">g6302</name>
    <name evidence="1" type="ORF">NpPPO83_00006302</name>
</gene>
<proteinExistence type="predicted"/>
<comment type="caution">
    <text evidence="1">The sequence shown here is derived from an EMBL/GenBank/DDBJ whole genome shotgun (WGS) entry which is preliminary data.</text>
</comment>
<dbReference type="EMBL" id="BSXG01000007">
    <property type="protein sequence ID" value="GME23508.1"/>
    <property type="molecule type" value="Genomic_DNA"/>
</dbReference>